<dbReference type="InterPro" id="IPR035892">
    <property type="entry name" value="C2_domain_sf"/>
</dbReference>
<feature type="region of interest" description="Disordered" evidence="1">
    <location>
        <begin position="1"/>
        <end position="25"/>
    </location>
</feature>
<comment type="caution">
    <text evidence="3">The sequence shown here is derived from an EMBL/GenBank/DDBJ whole genome shotgun (WGS) entry which is preliminary data.</text>
</comment>
<dbReference type="SUPFAM" id="SSF49562">
    <property type="entry name" value="C2 domain (Calcium/lipid-binding domain, CaLB)"/>
    <property type="match status" value="1"/>
</dbReference>
<dbReference type="Gene3D" id="2.60.40.150">
    <property type="entry name" value="C2 domain"/>
    <property type="match status" value="1"/>
</dbReference>
<sequence>MESEKATETNSTKNNHNSNSLSGQTGIGTGPIGVLEVFIHQARDIHNICIYHKQDVYAKVCLTSDPETAMSTRTINGGGKNPVFNETIRLDVRSLDASLKCEVWMLSRVRNYLEDQLLGFALVPLLEIVSVGPNKLVNQEFSLSSTDIFHTPAGFVQLSISYYGSSPDVLEVLPPASSVTMDTNLIDVENEDPIPCEYEKLEFPDLKIVNETNLLVSEYLGIPCPESSVVMQNGNHVMVASENGNHVVDKKVKSIETAPKENDNESSPADPVGPSTPPKAENIIAIAEKISDTEESKSENPFPQPIISINLEPEQTVVQKDIVDLYMKSMQQFTESLAKMKLPIDVVKGEGVEAENTVADSEEKLQIPKSTGSRPFYGSQAFF</sequence>
<dbReference type="Pfam" id="PF00168">
    <property type="entry name" value="C2"/>
    <property type="match status" value="1"/>
</dbReference>
<dbReference type="Proteomes" id="UP001179952">
    <property type="component" value="Unassembled WGS sequence"/>
</dbReference>
<feature type="compositionally biased region" description="Low complexity" evidence="1">
    <location>
        <begin position="8"/>
        <end position="20"/>
    </location>
</feature>
<evidence type="ECO:0000256" key="1">
    <source>
        <dbReference type="SAM" id="MobiDB-lite"/>
    </source>
</evidence>
<accession>A0AAV9AY98</accession>
<keyword evidence="4" id="KW-1185">Reference proteome</keyword>
<dbReference type="AlphaFoldDB" id="A0AAV9AY98"/>
<evidence type="ECO:0000313" key="3">
    <source>
        <dbReference type="EMBL" id="KAK1269341.1"/>
    </source>
</evidence>
<dbReference type="EMBL" id="JAUJYN010000006">
    <property type="protein sequence ID" value="KAK1269341.1"/>
    <property type="molecule type" value="Genomic_DNA"/>
</dbReference>
<proteinExistence type="predicted"/>
<feature type="domain" description="C2" evidence="2">
    <location>
        <begin position="13"/>
        <end position="138"/>
    </location>
</feature>
<organism evidence="3 4">
    <name type="scientific">Acorus gramineus</name>
    <name type="common">Dwarf sweet flag</name>
    <dbReference type="NCBI Taxonomy" id="55184"/>
    <lineage>
        <taxon>Eukaryota</taxon>
        <taxon>Viridiplantae</taxon>
        <taxon>Streptophyta</taxon>
        <taxon>Embryophyta</taxon>
        <taxon>Tracheophyta</taxon>
        <taxon>Spermatophyta</taxon>
        <taxon>Magnoliopsida</taxon>
        <taxon>Liliopsida</taxon>
        <taxon>Acoraceae</taxon>
        <taxon>Acorus</taxon>
    </lineage>
</organism>
<reference evidence="3" key="1">
    <citation type="journal article" date="2023" name="Nat. Commun.">
        <title>Diploid and tetraploid genomes of Acorus and the evolution of monocots.</title>
        <authorList>
            <person name="Ma L."/>
            <person name="Liu K.W."/>
            <person name="Li Z."/>
            <person name="Hsiao Y.Y."/>
            <person name="Qi Y."/>
            <person name="Fu T."/>
            <person name="Tang G.D."/>
            <person name="Zhang D."/>
            <person name="Sun W.H."/>
            <person name="Liu D.K."/>
            <person name="Li Y."/>
            <person name="Chen G.Z."/>
            <person name="Liu X.D."/>
            <person name="Liao X.Y."/>
            <person name="Jiang Y.T."/>
            <person name="Yu X."/>
            <person name="Hao Y."/>
            <person name="Huang J."/>
            <person name="Zhao X.W."/>
            <person name="Ke S."/>
            <person name="Chen Y.Y."/>
            <person name="Wu W.L."/>
            <person name="Hsu J.L."/>
            <person name="Lin Y.F."/>
            <person name="Huang M.D."/>
            <person name="Li C.Y."/>
            <person name="Huang L."/>
            <person name="Wang Z.W."/>
            <person name="Zhao X."/>
            <person name="Zhong W.Y."/>
            <person name="Peng D.H."/>
            <person name="Ahmad S."/>
            <person name="Lan S."/>
            <person name="Zhang J.S."/>
            <person name="Tsai W.C."/>
            <person name="Van de Peer Y."/>
            <person name="Liu Z.J."/>
        </authorList>
    </citation>
    <scope>NUCLEOTIDE SEQUENCE</scope>
    <source>
        <strain evidence="3">SCP</strain>
    </source>
</reference>
<evidence type="ECO:0000259" key="2">
    <source>
        <dbReference type="PROSITE" id="PS50004"/>
    </source>
</evidence>
<dbReference type="PANTHER" id="PTHR31208:SF2">
    <property type="entry name" value="DOMAIN-CONTAINING PROTEIN, PUTATIVE, EXPRESSED-RELATED"/>
    <property type="match status" value="1"/>
</dbReference>
<name>A0AAV9AY98_ACOGR</name>
<dbReference type="PANTHER" id="PTHR31208">
    <property type="entry name" value="EXPRESSED PROTEIN"/>
    <property type="match status" value="1"/>
</dbReference>
<dbReference type="InterPro" id="IPR000008">
    <property type="entry name" value="C2_dom"/>
</dbReference>
<evidence type="ECO:0000313" key="4">
    <source>
        <dbReference type="Proteomes" id="UP001179952"/>
    </source>
</evidence>
<reference evidence="3" key="2">
    <citation type="submission" date="2023-06" db="EMBL/GenBank/DDBJ databases">
        <authorList>
            <person name="Ma L."/>
            <person name="Liu K.-W."/>
            <person name="Li Z."/>
            <person name="Hsiao Y.-Y."/>
            <person name="Qi Y."/>
            <person name="Fu T."/>
            <person name="Tang G."/>
            <person name="Zhang D."/>
            <person name="Sun W.-H."/>
            <person name="Liu D.-K."/>
            <person name="Li Y."/>
            <person name="Chen G.-Z."/>
            <person name="Liu X.-D."/>
            <person name="Liao X.-Y."/>
            <person name="Jiang Y.-T."/>
            <person name="Yu X."/>
            <person name="Hao Y."/>
            <person name="Huang J."/>
            <person name="Zhao X.-W."/>
            <person name="Ke S."/>
            <person name="Chen Y.-Y."/>
            <person name="Wu W.-L."/>
            <person name="Hsu J.-L."/>
            <person name="Lin Y.-F."/>
            <person name="Huang M.-D."/>
            <person name="Li C.-Y."/>
            <person name="Huang L."/>
            <person name="Wang Z.-W."/>
            <person name="Zhao X."/>
            <person name="Zhong W.-Y."/>
            <person name="Peng D.-H."/>
            <person name="Ahmad S."/>
            <person name="Lan S."/>
            <person name="Zhang J.-S."/>
            <person name="Tsai W.-C."/>
            <person name="Van De Peer Y."/>
            <person name="Liu Z.-J."/>
        </authorList>
    </citation>
    <scope>NUCLEOTIDE SEQUENCE</scope>
    <source>
        <strain evidence="3">SCP</strain>
        <tissue evidence="3">Leaves</tissue>
    </source>
</reference>
<feature type="region of interest" description="Disordered" evidence="1">
    <location>
        <begin position="258"/>
        <end position="279"/>
    </location>
</feature>
<protein>
    <recommendedName>
        <fullName evidence="2">C2 domain-containing protein</fullName>
    </recommendedName>
</protein>
<dbReference type="PROSITE" id="PS50004">
    <property type="entry name" value="C2"/>
    <property type="match status" value="1"/>
</dbReference>
<dbReference type="SMART" id="SM00239">
    <property type="entry name" value="C2"/>
    <property type="match status" value="1"/>
</dbReference>
<gene>
    <name evidence="3" type="ORF">QJS04_geneDACA005251</name>
</gene>